<comment type="caution">
    <text evidence="2">The sequence shown here is derived from an EMBL/GenBank/DDBJ whole genome shotgun (WGS) entry which is preliminary data.</text>
</comment>
<dbReference type="NCBIfam" id="TIGR04183">
    <property type="entry name" value="Por_Secre_tail"/>
    <property type="match status" value="1"/>
</dbReference>
<dbReference type="Proteomes" id="UP000251889">
    <property type="component" value="Unassembled WGS sequence"/>
</dbReference>
<proteinExistence type="predicted"/>
<evidence type="ECO:0000259" key="1">
    <source>
        <dbReference type="Pfam" id="PF18962"/>
    </source>
</evidence>
<dbReference type="Pfam" id="PF18962">
    <property type="entry name" value="Por_Secre_tail"/>
    <property type="match status" value="1"/>
</dbReference>
<evidence type="ECO:0000313" key="2">
    <source>
        <dbReference type="EMBL" id="RAV98258.1"/>
    </source>
</evidence>
<reference evidence="2 3" key="1">
    <citation type="submission" date="2018-06" db="EMBL/GenBank/DDBJ databases">
        <title>Chryseolinea flavus sp. nov., a member of the phylum Bacteroidetes isolated from soil.</title>
        <authorList>
            <person name="Li Y."/>
            <person name="Wang J."/>
        </authorList>
    </citation>
    <scope>NUCLEOTIDE SEQUENCE [LARGE SCALE GENOMIC DNA]</scope>
    <source>
        <strain evidence="2 3">SDU1-6</strain>
    </source>
</reference>
<dbReference type="EMBL" id="QMFY01000020">
    <property type="protein sequence ID" value="RAV98258.1"/>
    <property type="molecule type" value="Genomic_DNA"/>
</dbReference>
<dbReference type="AlphaFoldDB" id="A0A364XXI7"/>
<accession>A0A364XXI7</accession>
<name>A0A364XXI7_9BACT</name>
<evidence type="ECO:0000313" key="3">
    <source>
        <dbReference type="Proteomes" id="UP000251889"/>
    </source>
</evidence>
<dbReference type="InterPro" id="IPR026444">
    <property type="entry name" value="Secre_tail"/>
</dbReference>
<feature type="domain" description="Secretion system C-terminal sorting" evidence="1">
    <location>
        <begin position="52"/>
        <end position="114"/>
    </location>
</feature>
<gene>
    <name evidence="2" type="ORF">DQQ10_24775</name>
</gene>
<sequence length="120" mass="13024">MSHQVFLNAGQQQIAIAVPAGGWNINWLKIQQGNGARISQSSAVQEEESISVHPNPATSHLVVNGITSPTEVTTYNTSGKAVTETMKVTSTQHEINIKTLKPGLYIIKLKNGKTLRFAKE</sequence>
<dbReference type="OrthoDB" id="862563at2"/>
<keyword evidence="3" id="KW-1185">Reference proteome</keyword>
<organism evidence="2 3">
    <name type="scientific">Pseudochryseolinea flava</name>
    <dbReference type="NCBI Taxonomy" id="2059302"/>
    <lineage>
        <taxon>Bacteria</taxon>
        <taxon>Pseudomonadati</taxon>
        <taxon>Bacteroidota</taxon>
        <taxon>Cytophagia</taxon>
        <taxon>Cytophagales</taxon>
        <taxon>Fulvivirgaceae</taxon>
        <taxon>Pseudochryseolinea</taxon>
    </lineage>
</organism>
<protein>
    <recommendedName>
        <fullName evidence="1">Secretion system C-terminal sorting domain-containing protein</fullName>
    </recommendedName>
</protein>